<keyword evidence="2" id="KW-1185">Reference proteome</keyword>
<sequence>MKLFYNKDNRKEVKSHFLSFIKIFFFTYELEFDYCCNSFIYRKERKVFQCFSNTPQGSQSFANLAFFKKNKSLRSLRLNFFYKIKIIFTKKENILVY</sequence>
<organism evidence="1 2">
    <name type="scientific">Flavobacterium gilvum</name>
    <dbReference type="NCBI Taxonomy" id="1492737"/>
    <lineage>
        <taxon>Bacteria</taxon>
        <taxon>Pseudomonadati</taxon>
        <taxon>Bacteroidota</taxon>
        <taxon>Flavobacteriia</taxon>
        <taxon>Flavobacteriales</taxon>
        <taxon>Flavobacteriaceae</taxon>
        <taxon>Flavobacterium</taxon>
    </lineage>
</organism>
<dbReference type="AlphaFoldDB" id="A0AAC9I576"/>
<accession>A0AAC9I576</accession>
<name>A0AAC9I576_9FLAO</name>
<evidence type="ECO:0000313" key="1">
    <source>
        <dbReference type="EMBL" id="AOW11079.1"/>
    </source>
</evidence>
<dbReference type="KEGG" id="fgl:EM308_17205"/>
<protein>
    <submittedName>
        <fullName evidence="1">Uncharacterized protein</fullName>
    </submittedName>
</protein>
<evidence type="ECO:0000313" key="2">
    <source>
        <dbReference type="Proteomes" id="UP000175968"/>
    </source>
</evidence>
<reference evidence="1 2" key="1">
    <citation type="submission" date="2016-10" db="EMBL/GenBank/DDBJ databases">
        <title>Flavobacterium gilvum sp. nov., isolated from stream water.</title>
        <authorList>
            <person name="Shin S.-K."/>
            <person name="Cho Y.-J."/>
            <person name="Yi H."/>
        </authorList>
    </citation>
    <scope>NUCLEOTIDE SEQUENCE [LARGE SCALE GENOMIC DNA]</scope>
    <source>
        <strain evidence="1 2">EM1308</strain>
    </source>
</reference>
<proteinExistence type="predicted"/>
<gene>
    <name evidence="1" type="ORF">EM308_17205</name>
</gene>
<dbReference type="EMBL" id="CP017479">
    <property type="protein sequence ID" value="AOW11079.1"/>
    <property type="molecule type" value="Genomic_DNA"/>
</dbReference>
<dbReference type="Proteomes" id="UP000175968">
    <property type="component" value="Chromosome"/>
</dbReference>